<name>A0A164LAB7_BACCE</name>
<evidence type="ECO:0000313" key="1">
    <source>
        <dbReference type="EMBL" id="KZD55597.1"/>
    </source>
</evidence>
<evidence type="ECO:0000313" key="2">
    <source>
        <dbReference type="Proteomes" id="UP000076482"/>
    </source>
</evidence>
<dbReference type="Proteomes" id="UP000076482">
    <property type="component" value="Unassembled WGS sequence"/>
</dbReference>
<reference evidence="1 2" key="1">
    <citation type="submission" date="2015-09" db="EMBL/GenBank/DDBJ databases">
        <title>Bacillus cereus food isolates.</title>
        <authorList>
            <person name="Boekhorst J."/>
        </authorList>
    </citation>
    <scope>NUCLEOTIDE SEQUENCE [LARGE SCALE GENOMIC DNA]</scope>
    <source>
        <strain evidence="1 2">B4088</strain>
    </source>
</reference>
<protein>
    <submittedName>
        <fullName evidence="1">Uncharacterized protein</fullName>
    </submittedName>
</protein>
<accession>A0A164LAB7</accession>
<dbReference type="AlphaFoldDB" id="A0A164LAB7"/>
<dbReference type="EMBL" id="LJKE01000104">
    <property type="protein sequence ID" value="KZD55597.1"/>
    <property type="molecule type" value="Genomic_DNA"/>
</dbReference>
<proteinExistence type="predicted"/>
<sequence length="41" mass="4675">MIPSIFGKRASQLEPANLMMHGYKLLFFNTITSNIHIRLVA</sequence>
<comment type="caution">
    <text evidence="1">The sequence shown here is derived from an EMBL/GenBank/DDBJ whole genome shotgun (WGS) entry which is preliminary data.</text>
</comment>
<organism evidence="1 2">
    <name type="scientific">Bacillus cereus</name>
    <dbReference type="NCBI Taxonomy" id="1396"/>
    <lineage>
        <taxon>Bacteria</taxon>
        <taxon>Bacillati</taxon>
        <taxon>Bacillota</taxon>
        <taxon>Bacilli</taxon>
        <taxon>Bacillales</taxon>
        <taxon>Bacillaceae</taxon>
        <taxon>Bacillus</taxon>
        <taxon>Bacillus cereus group</taxon>
    </lineage>
</organism>
<gene>
    <name evidence="1" type="ORF">B4088_5342</name>
</gene>